<dbReference type="InterPro" id="IPR027267">
    <property type="entry name" value="AH/BAR_dom_sf"/>
</dbReference>
<dbReference type="SUPFAM" id="SSF103657">
    <property type="entry name" value="BAR/IMD domain-like"/>
    <property type="match status" value="1"/>
</dbReference>
<dbReference type="GO" id="GO:0035020">
    <property type="term" value="P:regulation of Rac protein signal transduction"/>
    <property type="evidence" value="ECO:0007669"/>
    <property type="project" value="TreeGrafter"/>
</dbReference>
<dbReference type="OrthoDB" id="19923at2759"/>
<dbReference type="PANTHER" id="PTHR14130:SF14">
    <property type="entry name" value="RHO GTPASE-ACTIVATING PROTEIN 92B"/>
    <property type="match status" value="1"/>
</dbReference>
<accession>A0A4Y2SHW7</accession>
<reference evidence="3 4" key="1">
    <citation type="journal article" date="2019" name="Sci. Rep.">
        <title>Orb-weaving spider Araneus ventricosus genome elucidates the spidroin gene catalogue.</title>
        <authorList>
            <person name="Kono N."/>
            <person name="Nakamura H."/>
            <person name="Ohtoshi R."/>
            <person name="Moran D.A.P."/>
            <person name="Shinohara A."/>
            <person name="Yoshida Y."/>
            <person name="Fujiwara M."/>
            <person name="Mori M."/>
            <person name="Tomita M."/>
            <person name="Arakawa K."/>
        </authorList>
    </citation>
    <scope>NUCLEOTIDE SEQUENCE [LARGE SCALE GENOMIC DNA]</scope>
</reference>
<evidence type="ECO:0000313" key="3">
    <source>
        <dbReference type="EMBL" id="GBN87206.1"/>
    </source>
</evidence>
<gene>
    <name evidence="3" type="ORF">AVEN_136405_1</name>
</gene>
<dbReference type="InterPro" id="IPR004148">
    <property type="entry name" value="BAR_dom"/>
</dbReference>
<dbReference type="AlphaFoldDB" id="A0A4Y2SHW7"/>
<dbReference type="GO" id="GO:0005737">
    <property type="term" value="C:cytoplasm"/>
    <property type="evidence" value="ECO:0007669"/>
    <property type="project" value="InterPro"/>
</dbReference>
<protein>
    <recommendedName>
        <fullName evidence="2">BAR domain-containing protein</fullName>
    </recommendedName>
</protein>
<comment type="caution">
    <text evidence="3">The sequence shown here is derived from an EMBL/GenBank/DDBJ whole genome shotgun (WGS) entry which is preliminary data.</text>
</comment>
<sequence length="195" mass="21480">MPSSSVCGGENRRRPRSLACACAEIASSTGEKSGVLTEELNAAEKRVDLIKESCYATGKKLSACMQRLTPESSDRRNTKKIPEAALAQCMEEWGLSLGENSILGLTLVDYARIQETLANDLLGYKLQVEENVVDPLQSILNVSLLRSRALDRRVPSPTTLCWILTSIHALTILTPDQNFRSRVNLLNVVKSFDLT</sequence>
<dbReference type="Proteomes" id="UP000499080">
    <property type="component" value="Unassembled WGS sequence"/>
</dbReference>
<dbReference type="PANTHER" id="PTHR14130">
    <property type="entry name" value="3BP-1 RELATED RHOGAP"/>
    <property type="match status" value="1"/>
</dbReference>
<evidence type="ECO:0000256" key="1">
    <source>
        <dbReference type="ARBA" id="ARBA00022468"/>
    </source>
</evidence>
<dbReference type="EMBL" id="BGPR01021691">
    <property type="protein sequence ID" value="GBN87206.1"/>
    <property type="molecule type" value="Genomic_DNA"/>
</dbReference>
<dbReference type="Gene3D" id="1.20.1270.60">
    <property type="entry name" value="Arfaptin homology (AH) domain/BAR domain"/>
    <property type="match status" value="1"/>
</dbReference>
<dbReference type="InterPro" id="IPR047165">
    <property type="entry name" value="RHG17/44/SH3BP1-like"/>
</dbReference>
<dbReference type="GO" id="GO:0005096">
    <property type="term" value="F:GTPase activator activity"/>
    <property type="evidence" value="ECO:0007669"/>
    <property type="project" value="UniProtKB-KW"/>
</dbReference>
<keyword evidence="1" id="KW-0343">GTPase activation</keyword>
<dbReference type="GO" id="GO:0032956">
    <property type="term" value="P:regulation of actin cytoskeleton organization"/>
    <property type="evidence" value="ECO:0007669"/>
    <property type="project" value="TreeGrafter"/>
</dbReference>
<feature type="domain" description="BAR" evidence="2">
    <location>
        <begin position="36"/>
        <end position="141"/>
    </location>
</feature>
<proteinExistence type="predicted"/>
<evidence type="ECO:0000259" key="2">
    <source>
        <dbReference type="Pfam" id="PF03114"/>
    </source>
</evidence>
<organism evidence="3 4">
    <name type="scientific">Araneus ventricosus</name>
    <name type="common">Orbweaver spider</name>
    <name type="synonym">Epeira ventricosa</name>
    <dbReference type="NCBI Taxonomy" id="182803"/>
    <lineage>
        <taxon>Eukaryota</taxon>
        <taxon>Metazoa</taxon>
        <taxon>Ecdysozoa</taxon>
        <taxon>Arthropoda</taxon>
        <taxon>Chelicerata</taxon>
        <taxon>Arachnida</taxon>
        <taxon>Araneae</taxon>
        <taxon>Araneomorphae</taxon>
        <taxon>Entelegynae</taxon>
        <taxon>Araneoidea</taxon>
        <taxon>Araneidae</taxon>
        <taxon>Araneus</taxon>
    </lineage>
</organism>
<dbReference type="Pfam" id="PF03114">
    <property type="entry name" value="BAR"/>
    <property type="match status" value="1"/>
</dbReference>
<evidence type="ECO:0000313" key="4">
    <source>
        <dbReference type="Proteomes" id="UP000499080"/>
    </source>
</evidence>
<keyword evidence="4" id="KW-1185">Reference proteome</keyword>
<name>A0A4Y2SHW7_ARAVE</name>